<evidence type="ECO:0000259" key="10">
    <source>
        <dbReference type="Pfam" id="PF22366"/>
    </source>
</evidence>
<comment type="catalytic activity">
    <reaction evidence="8">
        <text>a quinone + NADH + H(+) = a quinol + NAD(+)</text>
        <dbReference type="Rhea" id="RHEA:46160"/>
        <dbReference type="ChEBI" id="CHEBI:15378"/>
        <dbReference type="ChEBI" id="CHEBI:24646"/>
        <dbReference type="ChEBI" id="CHEBI:57540"/>
        <dbReference type="ChEBI" id="CHEBI:57945"/>
        <dbReference type="ChEBI" id="CHEBI:132124"/>
        <dbReference type="EC" id="1.6.5.9"/>
    </reaction>
</comment>
<comment type="cofactor">
    <cofactor evidence="1">
        <name>FAD</name>
        <dbReference type="ChEBI" id="CHEBI:57692"/>
    </cofactor>
</comment>
<protein>
    <recommendedName>
        <fullName evidence="3">NADH:ubiquinone reductase (non-electrogenic)</fullName>
        <ecNumber evidence="3">1.6.5.9</ecNumber>
    </recommendedName>
</protein>
<dbReference type="EC" id="1.6.5.9" evidence="3"/>
<sequence>MKEVKTNPEGPLRFRGEGRHRFRPFKYRHVGQFAPLGGEQTAAQLPGDWVSIGQSTQWLWYSVYASKQVSWRTRALVVSDWIRCFIFGRDSSNL</sequence>
<gene>
    <name evidence="12" type="primary">LOC113731233</name>
</gene>
<feature type="domain" description="External alternative NADH-ubiquinone oxidoreductase-like C-terminal" evidence="10">
    <location>
        <begin position="29"/>
        <end position="90"/>
    </location>
</feature>
<organism evidence="11 12">
    <name type="scientific">Coffea arabica</name>
    <name type="common">Arabian coffee</name>
    <dbReference type="NCBI Taxonomy" id="13443"/>
    <lineage>
        <taxon>Eukaryota</taxon>
        <taxon>Viridiplantae</taxon>
        <taxon>Streptophyta</taxon>
        <taxon>Embryophyta</taxon>
        <taxon>Tracheophyta</taxon>
        <taxon>Spermatophyta</taxon>
        <taxon>Magnoliopsida</taxon>
        <taxon>eudicotyledons</taxon>
        <taxon>Gunneridae</taxon>
        <taxon>Pentapetalae</taxon>
        <taxon>asterids</taxon>
        <taxon>lamiids</taxon>
        <taxon>Gentianales</taxon>
        <taxon>Rubiaceae</taxon>
        <taxon>Ixoroideae</taxon>
        <taxon>Gardenieae complex</taxon>
        <taxon>Bertiereae - Coffeeae clade</taxon>
        <taxon>Coffeeae</taxon>
        <taxon>Coffea</taxon>
    </lineage>
</organism>
<evidence type="ECO:0000313" key="11">
    <source>
        <dbReference type="Proteomes" id="UP001652660"/>
    </source>
</evidence>
<dbReference type="InterPro" id="IPR054585">
    <property type="entry name" value="NDH2-like_C"/>
</dbReference>
<evidence type="ECO:0000256" key="1">
    <source>
        <dbReference type="ARBA" id="ARBA00001974"/>
    </source>
</evidence>
<evidence type="ECO:0000256" key="5">
    <source>
        <dbReference type="ARBA" id="ARBA00022827"/>
    </source>
</evidence>
<evidence type="ECO:0000256" key="2">
    <source>
        <dbReference type="ARBA" id="ARBA00005272"/>
    </source>
</evidence>
<comment type="catalytic activity">
    <reaction evidence="9">
        <text>a ubiquinone + NADH + H(+) = a ubiquinol + NAD(+)</text>
        <dbReference type="Rhea" id="RHEA:23152"/>
        <dbReference type="Rhea" id="RHEA-COMP:9565"/>
        <dbReference type="Rhea" id="RHEA-COMP:9566"/>
        <dbReference type="ChEBI" id="CHEBI:15378"/>
        <dbReference type="ChEBI" id="CHEBI:16389"/>
        <dbReference type="ChEBI" id="CHEBI:17976"/>
        <dbReference type="ChEBI" id="CHEBI:57540"/>
        <dbReference type="ChEBI" id="CHEBI:57945"/>
    </reaction>
</comment>
<evidence type="ECO:0000256" key="8">
    <source>
        <dbReference type="ARBA" id="ARBA00047599"/>
    </source>
</evidence>
<dbReference type="InterPro" id="IPR045024">
    <property type="entry name" value="NDH-2"/>
</dbReference>
<dbReference type="PANTHER" id="PTHR43706">
    <property type="entry name" value="NADH DEHYDROGENASE"/>
    <property type="match status" value="1"/>
</dbReference>
<evidence type="ECO:0000256" key="7">
    <source>
        <dbReference type="ARBA" id="ARBA00023027"/>
    </source>
</evidence>
<evidence type="ECO:0000313" key="12">
    <source>
        <dbReference type="RefSeq" id="XP_071935404.1"/>
    </source>
</evidence>
<dbReference type="RefSeq" id="XP_071935404.1">
    <property type="nucleotide sequence ID" value="XM_072079303.1"/>
</dbReference>
<dbReference type="Gene3D" id="3.50.50.100">
    <property type="match status" value="1"/>
</dbReference>
<evidence type="ECO:0000256" key="4">
    <source>
        <dbReference type="ARBA" id="ARBA00022630"/>
    </source>
</evidence>
<dbReference type="GeneID" id="113731233"/>
<dbReference type="Pfam" id="PF22366">
    <property type="entry name" value="NDH2_C"/>
    <property type="match status" value="1"/>
</dbReference>
<evidence type="ECO:0000256" key="6">
    <source>
        <dbReference type="ARBA" id="ARBA00023002"/>
    </source>
</evidence>
<keyword evidence="6" id="KW-0560">Oxidoreductase</keyword>
<keyword evidence="7" id="KW-0520">NAD</keyword>
<keyword evidence="11" id="KW-1185">Reference proteome</keyword>
<evidence type="ECO:0000256" key="3">
    <source>
        <dbReference type="ARBA" id="ARBA00012637"/>
    </source>
</evidence>
<name>A0ABM4WUE1_COFAR</name>
<comment type="similarity">
    <text evidence="2">Belongs to the NADH dehydrogenase family.</text>
</comment>
<evidence type="ECO:0000256" key="9">
    <source>
        <dbReference type="ARBA" id="ARBA00049010"/>
    </source>
</evidence>
<accession>A0ABM4WUE1</accession>
<proteinExistence type="inferred from homology"/>
<keyword evidence="5" id="KW-0274">FAD</keyword>
<reference evidence="12" key="1">
    <citation type="submission" date="2025-08" db="UniProtKB">
        <authorList>
            <consortium name="RefSeq"/>
        </authorList>
    </citation>
    <scope>IDENTIFICATION</scope>
    <source>
        <tissue evidence="12">Leaves</tissue>
    </source>
</reference>
<dbReference type="PANTHER" id="PTHR43706:SF47">
    <property type="entry name" value="EXTERNAL NADH-UBIQUINONE OXIDOREDUCTASE 1, MITOCHONDRIAL-RELATED"/>
    <property type="match status" value="1"/>
</dbReference>
<dbReference type="Proteomes" id="UP001652660">
    <property type="component" value="Chromosome 2e"/>
</dbReference>
<keyword evidence="4" id="KW-0285">Flavoprotein</keyword>